<dbReference type="EMBL" id="JH109152">
    <property type="protein sequence ID" value="EGW22636.1"/>
    <property type="molecule type" value="Genomic_DNA"/>
</dbReference>
<keyword evidence="2" id="KW-0560">Oxidoreductase</keyword>
<dbReference type="EC" id="1.6.5.5" evidence="2"/>
<dbReference type="PANTHER" id="PTHR45033">
    <property type="match status" value="1"/>
</dbReference>
<feature type="domain" description="Enoyl reductase (ER)" evidence="1">
    <location>
        <begin position="14"/>
        <end position="337"/>
    </location>
</feature>
<accession>G3IU38</accession>
<dbReference type="SUPFAM" id="SSF51735">
    <property type="entry name" value="NAD(P)-binding Rossmann-fold domains"/>
    <property type="match status" value="1"/>
</dbReference>
<dbReference type="Pfam" id="PF08240">
    <property type="entry name" value="ADH_N"/>
    <property type="match status" value="1"/>
</dbReference>
<protein>
    <submittedName>
        <fullName evidence="2">NADPH:quinone reductase</fullName>
        <ecNumber evidence="2">1.6.5.5</ecNumber>
    </submittedName>
</protein>
<name>G3IU38_METTV</name>
<dbReference type="GO" id="GO:0003960">
    <property type="term" value="F:quinone reductase (NADPH) activity"/>
    <property type="evidence" value="ECO:0007669"/>
    <property type="project" value="UniProtKB-EC"/>
</dbReference>
<dbReference type="Gene3D" id="3.90.180.10">
    <property type="entry name" value="Medium-chain alcohol dehydrogenases, catalytic domain"/>
    <property type="match status" value="1"/>
</dbReference>
<dbReference type="Pfam" id="PF00107">
    <property type="entry name" value="ADH_zinc_N"/>
    <property type="match status" value="1"/>
</dbReference>
<dbReference type="HOGENOM" id="CLU_026673_3_4_6"/>
<evidence type="ECO:0000259" key="1">
    <source>
        <dbReference type="SMART" id="SM00829"/>
    </source>
</evidence>
<dbReference type="Gene3D" id="3.40.50.720">
    <property type="entry name" value="NAD(P)-binding Rossmann-like Domain"/>
    <property type="match status" value="1"/>
</dbReference>
<dbReference type="CDD" id="cd08276">
    <property type="entry name" value="MDR7"/>
    <property type="match status" value="1"/>
</dbReference>
<evidence type="ECO:0000313" key="3">
    <source>
        <dbReference type="Proteomes" id="UP000004664"/>
    </source>
</evidence>
<proteinExistence type="predicted"/>
<dbReference type="PANTHER" id="PTHR45033:SF2">
    <property type="entry name" value="ZINC-TYPE ALCOHOL DEHYDROGENASE-LIKE PROTEIN C1773.06C"/>
    <property type="match status" value="1"/>
</dbReference>
<dbReference type="eggNOG" id="COG0604">
    <property type="taxonomic scope" value="Bacteria"/>
</dbReference>
<dbReference type="InterPro" id="IPR036291">
    <property type="entry name" value="NAD(P)-bd_dom_sf"/>
</dbReference>
<sequence length="340" mass="36552">MTINSRSYRFARSGGASNLVRCNNTMLSPGPREVLIRVSAASLNYRDLLTLQDINSNHEGLIPLSDCAGTIVDVGTEVARWKEGDRVSLNFFPDWHDGACSLAYLQRSLGGGQTNGVLSDFIVAEETSLVEITSHLTLSEAATLPCAGLTAWQALFERGALKAGETVLVQGTGGVALFGLQLAAAQGAQVIVISSSDAKLERARTLGAWQTINYCTQPEWDKVALELTDGKGMDHILELGGPETYDRSIAAIAAGGRIAQIGVLTGFASQPNILPLQFKNASINGICVGSVEHFKRLNDFLSDQQIHPVIDQVFDFDEVPAAYERMKSAVHFGKIVFDLA</sequence>
<organism evidence="2 3">
    <name type="scientific">Methylobacter tundripaludum (strain ATCC BAA-1195 / DSM 17260 / SV96)</name>
    <dbReference type="NCBI Taxonomy" id="697282"/>
    <lineage>
        <taxon>Bacteria</taxon>
        <taxon>Pseudomonadati</taxon>
        <taxon>Pseudomonadota</taxon>
        <taxon>Gammaproteobacteria</taxon>
        <taxon>Methylococcales</taxon>
        <taxon>Methylococcaceae</taxon>
        <taxon>Methylobacter</taxon>
    </lineage>
</organism>
<dbReference type="InterPro" id="IPR052711">
    <property type="entry name" value="Zinc_ADH-like"/>
</dbReference>
<dbReference type="Proteomes" id="UP000004664">
    <property type="component" value="Unassembled WGS sequence"/>
</dbReference>
<dbReference type="InterPro" id="IPR020843">
    <property type="entry name" value="ER"/>
</dbReference>
<dbReference type="InterPro" id="IPR011032">
    <property type="entry name" value="GroES-like_sf"/>
</dbReference>
<keyword evidence="3" id="KW-1185">Reference proteome</keyword>
<dbReference type="InterPro" id="IPR013154">
    <property type="entry name" value="ADH-like_N"/>
</dbReference>
<dbReference type="AlphaFoldDB" id="G3IU38"/>
<dbReference type="STRING" id="697282.Mettu_1452"/>
<evidence type="ECO:0000313" key="2">
    <source>
        <dbReference type="EMBL" id="EGW22636.1"/>
    </source>
</evidence>
<dbReference type="SMART" id="SM00829">
    <property type="entry name" value="PKS_ER"/>
    <property type="match status" value="1"/>
</dbReference>
<gene>
    <name evidence="2" type="ORF">Mettu_1452</name>
</gene>
<reference evidence="2 3" key="1">
    <citation type="submission" date="2011-06" db="EMBL/GenBank/DDBJ databases">
        <title>Genomic sequence of Methylobacter tundripaludum SV96.</title>
        <authorList>
            <consortium name="US DOE Joint Genome Institute"/>
            <person name="Lucas S."/>
            <person name="Han J."/>
            <person name="Lapidus A."/>
            <person name="Cheng J.-F."/>
            <person name="Goodwin L."/>
            <person name="Pitluck S."/>
            <person name="Held B."/>
            <person name="Detter J.C."/>
            <person name="Han C."/>
            <person name="Tapia R."/>
            <person name="Land M."/>
            <person name="Hauser L."/>
            <person name="Kyrpides N."/>
            <person name="Ivanova N."/>
            <person name="Ovchinnikova G."/>
            <person name="Pagani I."/>
            <person name="Klotz M.G."/>
            <person name="Dispirito A.A."/>
            <person name="Murrell J.C."/>
            <person name="Dunfield P."/>
            <person name="Kalyuzhnaya M.G."/>
            <person name="Svenning M."/>
            <person name="Trotsenko Y.A."/>
            <person name="Stein L.Y."/>
            <person name="Woyke T."/>
        </authorList>
    </citation>
    <scope>NUCLEOTIDE SEQUENCE [LARGE SCALE GENOMIC DNA]</scope>
    <source>
        <strain evidence="3">ATCC BAA-1195 / DSM 17260 / SV96</strain>
    </source>
</reference>
<dbReference type="InterPro" id="IPR013149">
    <property type="entry name" value="ADH-like_C"/>
</dbReference>
<dbReference type="SUPFAM" id="SSF50129">
    <property type="entry name" value="GroES-like"/>
    <property type="match status" value="1"/>
</dbReference>